<proteinExistence type="predicted"/>
<keyword evidence="7" id="KW-1185">Reference proteome</keyword>
<dbReference type="Pfam" id="PF10531">
    <property type="entry name" value="SLBB"/>
    <property type="match status" value="5"/>
</dbReference>
<evidence type="ECO:0000313" key="7">
    <source>
        <dbReference type="Proteomes" id="UP000007113"/>
    </source>
</evidence>
<dbReference type="Gene3D" id="3.10.560.10">
    <property type="entry name" value="Outer membrane lipoprotein wza domain like"/>
    <property type="match status" value="6"/>
</dbReference>
<feature type="compositionally biased region" description="Low complexity" evidence="2">
    <location>
        <begin position="69"/>
        <end position="79"/>
    </location>
</feature>
<name>G8NPP6_GRAMM</name>
<dbReference type="PANTHER" id="PTHR33619:SF3">
    <property type="entry name" value="POLYSACCHARIDE EXPORT PROTEIN GFCE-RELATED"/>
    <property type="match status" value="1"/>
</dbReference>
<feature type="region of interest" description="Disordered" evidence="2">
    <location>
        <begin position="34"/>
        <end position="107"/>
    </location>
</feature>
<protein>
    <submittedName>
        <fullName evidence="6">Polysaccharide export protein</fullName>
    </submittedName>
</protein>
<dbReference type="InterPro" id="IPR003715">
    <property type="entry name" value="Poly_export_N"/>
</dbReference>
<dbReference type="AlphaFoldDB" id="G8NPP6"/>
<feature type="domain" description="Soluble ligand binding" evidence="5">
    <location>
        <begin position="775"/>
        <end position="816"/>
    </location>
</feature>
<dbReference type="Proteomes" id="UP000007113">
    <property type="component" value="Chromosome"/>
</dbReference>
<sequence length="1021" mass="108443" precursor="true">MTKQTTVRWVRRSRNLMLCLTVFAAMCGLLQAQQQPSTPTGAPPTEGTAGSSSSSSSTGAGLGLGLGLGSSASASSSDSTDSDSIDTQSTMGASNTDLSAGLGSSSSLTSHDSLTAAEIDDILQQRPELVPELKQLIADQLQLQGTAVQADSITDDMLYRQIATSASLRASITQWMLSRGYISQDDLHRSLAGADVDQRSTPGLDSLATLPGAGLGSGAFPTSPTTDSTSSFPSSTSSAPTMAQRTSPLDRRRNITDAPAVLRVPAPYNLLAMRDLYTQIPQDDTKLRRFGSDVFLNRANSTAMRASGGQTTVPLDLPVGPDYVLGPGDGLTINLWGGLSQSLTRVVDREGKIILPEAGALVVAGMTLEHAQATIQSALKSQFRDARIDVTVARLRTLRVYVVGDVQRPGAYDLSSLSTPLNALYAAGGPTSVGSLRTVRHYRGGKLVNDVDLYDFLLHGVRIDGERLESGDTLLIPPAGAEVAIYGMVKRPAIYEMKIAADGAKPDSTLAEMLDDAGGATVAAALDHITVERIKPNQERETITLDPAAAGTSNTPEASRQGITDFHVKDGDRIHVGAILPYSEHAIYVEGHVVRPGKYPYRDGMKLGDVIHSYQDLLPEPAAKGDVIRLVPPDLHAETIEFDVADAMIGNSTLTLQPFDTIRIFGRYEVDSPQVVIRGEVLRPGQYALSEGMTAAQLVKMAGGFKRDALLESADLTSYTIQGGKKVVSDRTAIGIGAAVQGNDRSADVSLKPGDILTIHQISGWSDIGSSIKLGGEVTYPGSYGLQEGERLSSVLRRAGGFRTTAYPDGAVLIRTGVKELEEKSRDELIRQIESQSVAARVPTSLNPQNQGPLLQAAQAQQAEILKQLRTQPVIGRMVIHVSADIDSWANTPDDIEMRRGDVLSVPKRPGFVLVTGQVYNGSAITFVPGKEASWYLRRAGGVNGVANKSEIFIIRANGIVIGKHSGEWYSGNVLSTHLNPGDIIVVPQKVIGSSIFWQNLLTVAQLSSSIAITAAVAGLL</sequence>
<dbReference type="InterPro" id="IPR019554">
    <property type="entry name" value="Soluble_ligand-bd"/>
</dbReference>
<evidence type="ECO:0000259" key="4">
    <source>
        <dbReference type="Pfam" id="PF02563"/>
    </source>
</evidence>
<dbReference type="Gene3D" id="3.30.1950.10">
    <property type="entry name" value="wza like domain"/>
    <property type="match status" value="1"/>
</dbReference>
<feature type="domain" description="Polysaccharide export protein N-terminal" evidence="4">
    <location>
        <begin position="319"/>
        <end position="392"/>
    </location>
</feature>
<dbReference type="EMBL" id="CP003130">
    <property type="protein sequence ID" value="AEU36058.1"/>
    <property type="molecule type" value="Genomic_DNA"/>
</dbReference>
<evidence type="ECO:0000259" key="5">
    <source>
        <dbReference type="Pfam" id="PF10531"/>
    </source>
</evidence>
<dbReference type="HOGENOM" id="CLU_011447_2_1_0"/>
<dbReference type="GO" id="GO:0015159">
    <property type="term" value="F:polysaccharide transmembrane transporter activity"/>
    <property type="evidence" value="ECO:0007669"/>
    <property type="project" value="InterPro"/>
</dbReference>
<dbReference type="InterPro" id="IPR049712">
    <property type="entry name" value="Poly_export"/>
</dbReference>
<accession>G8NPP6</accession>
<evidence type="ECO:0000256" key="3">
    <source>
        <dbReference type="SAM" id="SignalP"/>
    </source>
</evidence>
<keyword evidence="1 3" id="KW-0732">Signal</keyword>
<feature type="chain" id="PRO_5003512885" evidence="3">
    <location>
        <begin position="25"/>
        <end position="1021"/>
    </location>
</feature>
<feature type="domain" description="Soluble ligand binding" evidence="5">
    <location>
        <begin position="587"/>
        <end position="611"/>
    </location>
</feature>
<feature type="compositionally biased region" description="Low complexity" evidence="2">
    <location>
        <begin position="219"/>
        <end position="241"/>
    </location>
</feature>
<dbReference type="PANTHER" id="PTHR33619">
    <property type="entry name" value="POLYSACCHARIDE EXPORT PROTEIN GFCE-RELATED"/>
    <property type="match status" value="1"/>
</dbReference>
<feature type="region of interest" description="Disordered" evidence="2">
    <location>
        <begin position="200"/>
        <end position="258"/>
    </location>
</feature>
<feature type="compositionally biased region" description="Polar residues" evidence="2">
    <location>
        <begin position="85"/>
        <end position="95"/>
    </location>
</feature>
<evidence type="ECO:0000256" key="2">
    <source>
        <dbReference type="SAM" id="MobiDB-lite"/>
    </source>
</evidence>
<evidence type="ECO:0000256" key="1">
    <source>
        <dbReference type="ARBA" id="ARBA00022729"/>
    </source>
</evidence>
<dbReference type="KEGG" id="gma:AciX8_1719"/>
<reference evidence="6 7" key="1">
    <citation type="submission" date="2011-11" db="EMBL/GenBank/DDBJ databases">
        <title>Complete sequence of Granulicella mallensis MP5ACTX8.</title>
        <authorList>
            <consortium name="US DOE Joint Genome Institute"/>
            <person name="Lucas S."/>
            <person name="Copeland A."/>
            <person name="Lapidus A."/>
            <person name="Cheng J.-F."/>
            <person name="Goodwin L."/>
            <person name="Pitluck S."/>
            <person name="Peters L."/>
            <person name="Lu M."/>
            <person name="Detter J.C."/>
            <person name="Han C."/>
            <person name="Tapia R."/>
            <person name="Land M."/>
            <person name="Hauser L."/>
            <person name="Kyrpides N."/>
            <person name="Ivanova N."/>
            <person name="Mikhailova N."/>
            <person name="Pagani I."/>
            <person name="Rawat S."/>
            <person name="Mannisto M."/>
            <person name="Haggblom M."/>
            <person name="Woyke T."/>
        </authorList>
    </citation>
    <scope>NUCLEOTIDE SEQUENCE [LARGE SCALE GENOMIC DNA]</scope>
    <source>
        <strain evidence="7">ATCC BAA-1857 / DSM 23137 / MP5ACTX8</strain>
    </source>
</reference>
<dbReference type="Pfam" id="PF02563">
    <property type="entry name" value="Poly_export"/>
    <property type="match status" value="1"/>
</dbReference>
<dbReference type="RefSeq" id="WP_014264937.1">
    <property type="nucleotide sequence ID" value="NC_016631.1"/>
</dbReference>
<feature type="compositionally biased region" description="Low complexity" evidence="2">
    <location>
        <begin position="36"/>
        <end position="59"/>
    </location>
</feature>
<evidence type="ECO:0000313" key="6">
    <source>
        <dbReference type="EMBL" id="AEU36058.1"/>
    </source>
</evidence>
<gene>
    <name evidence="6" type="ordered locus">AciX8_1719</name>
</gene>
<dbReference type="STRING" id="682795.AciX8_1719"/>
<feature type="domain" description="Soluble ligand binding" evidence="5">
    <location>
        <begin position="483"/>
        <end position="541"/>
    </location>
</feature>
<dbReference type="eggNOG" id="COG1596">
    <property type="taxonomic scope" value="Bacteria"/>
</dbReference>
<feature type="signal peptide" evidence="3">
    <location>
        <begin position="1"/>
        <end position="24"/>
    </location>
</feature>
<organism evidence="6 7">
    <name type="scientific">Granulicella mallensis (strain ATCC BAA-1857 / DSM 23137 / MP5ACTX8)</name>
    <dbReference type="NCBI Taxonomy" id="682795"/>
    <lineage>
        <taxon>Bacteria</taxon>
        <taxon>Pseudomonadati</taxon>
        <taxon>Acidobacteriota</taxon>
        <taxon>Terriglobia</taxon>
        <taxon>Terriglobales</taxon>
        <taxon>Acidobacteriaceae</taxon>
        <taxon>Granulicella</taxon>
    </lineage>
</organism>
<feature type="domain" description="Soluble ligand binding" evidence="5">
    <location>
        <begin position="677"/>
        <end position="718"/>
    </location>
</feature>
<feature type="compositionally biased region" description="Low complexity" evidence="2">
    <location>
        <begin position="96"/>
        <end position="107"/>
    </location>
</feature>
<feature type="domain" description="Soluble ligand binding" evidence="5">
    <location>
        <begin position="399"/>
        <end position="446"/>
    </location>
</feature>